<dbReference type="Proteomes" id="UP000002027">
    <property type="component" value="Chromosome 1"/>
</dbReference>
<dbReference type="PANTHER" id="PTHR42973">
    <property type="entry name" value="BINDING OXIDOREDUCTASE, PUTATIVE (AFU_ORTHOLOGUE AFUA_1G17690)-RELATED"/>
    <property type="match status" value="1"/>
</dbReference>
<comment type="cofactor">
    <cofactor evidence="1">
        <name>FAD</name>
        <dbReference type="ChEBI" id="CHEBI:57692"/>
    </cofactor>
</comment>
<dbReference type="Pfam" id="PF08031">
    <property type="entry name" value="BBE"/>
    <property type="match status" value="1"/>
</dbReference>
<dbReference type="InterPro" id="IPR050416">
    <property type="entry name" value="FAD-linked_Oxidoreductase"/>
</dbReference>
<organism evidence="8 9">
    <name type="scientific">Sphaerobacter thermophilus (strain ATCC 49802 / DSM 20745 / KCCM 41009 / NCIMB 13125 / S 6022)</name>
    <dbReference type="NCBI Taxonomy" id="479434"/>
    <lineage>
        <taxon>Bacteria</taxon>
        <taxon>Pseudomonadati</taxon>
        <taxon>Thermomicrobiota</taxon>
        <taxon>Thermomicrobia</taxon>
        <taxon>Sphaerobacterales</taxon>
        <taxon>Sphaerobacterineae</taxon>
        <taxon>Sphaerobacteraceae</taxon>
        <taxon>Sphaerobacter</taxon>
    </lineage>
</organism>
<dbReference type="InterPro" id="IPR036318">
    <property type="entry name" value="FAD-bd_PCMH-like_sf"/>
</dbReference>
<dbReference type="RefSeq" id="WP_012872128.1">
    <property type="nucleotide sequence ID" value="NC_013523.1"/>
</dbReference>
<gene>
    <name evidence="8" type="ordered locus">Sthe_1647</name>
</gene>
<dbReference type="AlphaFoldDB" id="D1C4B4"/>
<dbReference type="InterPro" id="IPR016169">
    <property type="entry name" value="FAD-bd_PCMH_sub2"/>
</dbReference>
<dbReference type="PROSITE" id="PS00862">
    <property type="entry name" value="OX2_COVAL_FAD"/>
    <property type="match status" value="1"/>
</dbReference>
<dbReference type="HOGENOM" id="CLU_018354_10_0_0"/>
<dbReference type="InParanoid" id="D1C4B4"/>
<dbReference type="eggNOG" id="COG0277">
    <property type="taxonomic scope" value="Bacteria"/>
</dbReference>
<evidence type="ECO:0000259" key="7">
    <source>
        <dbReference type="PROSITE" id="PS51387"/>
    </source>
</evidence>
<evidence type="ECO:0000256" key="6">
    <source>
        <dbReference type="SAM" id="MobiDB-lite"/>
    </source>
</evidence>
<keyword evidence="4" id="KW-0274">FAD</keyword>
<dbReference type="InterPro" id="IPR016166">
    <property type="entry name" value="FAD-bd_PCMH"/>
</dbReference>
<sequence length="476" mass="51279">MATKRATTAAAMPVPTTPAASAPWNTLQDQLRGEVLLPSTPGFDAARALWNAMIDKRPAAIARCTGVADVLAALRFARERDIPLAVRAGGHNVAGTALRDDGLVLDLSRMKGIRVDPAARTVRLQPGILNGDLDHETQAFGLAVTSGIASTTGVSGLTLGGGIGWLMRAFGLTCDNLRTADVVTADGAFITASEEEHPDLFWALRGGGGNFGVVTSFTFALQPLGPTVLAGAIVFPASAAGEVLRFYRDYIEEAPDALGTIVLLRHAPESPWIPSEHWRKPVVAILACYAGNIAEGTEVLKPLKAFGSPIADIIQPKPYTLHQRMFDASAPPGLRYYWKSHYLSGLSDDAIDTLLARAWRTSSLRSYTVVARVGGAVSRVAESATAFAHRDAQHVLNINGVWTDPAEDAEHIEWTRDMFTVMEPFSTGGVYVNFLGNEGEERVRAAYGTNYDRLVEVKRRYDPDNVFNMNQNIVPG</sequence>
<feature type="domain" description="FAD-binding PCMH-type" evidence="7">
    <location>
        <begin position="54"/>
        <end position="224"/>
    </location>
</feature>
<accession>D1C4B4</accession>
<dbReference type="SUPFAM" id="SSF56176">
    <property type="entry name" value="FAD-binding/transporter-associated domain-like"/>
    <property type="match status" value="1"/>
</dbReference>
<dbReference type="InterPro" id="IPR012951">
    <property type="entry name" value="BBE"/>
</dbReference>
<dbReference type="Gene3D" id="3.40.462.20">
    <property type="match status" value="1"/>
</dbReference>
<dbReference type="PROSITE" id="PS51387">
    <property type="entry name" value="FAD_PCMH"/>
    <property type="match status" value="1"/>
</dbReference>
<reference evidence="9" key="1">
    <citation type="submission" date="2009-11" db="EMBL/GenBank/DDBJ databases">
        <title>The complete chromosome 1 of Sphaerobacter thermophilus DSM 20745.</title>
        <authorList>
            <person name="Lucas S."/>
            <person name="Copeland A."/>
            <person name="Lapidus A."/>
            <person name="Glavina del Rio T."/>
            <person name="Dalin E."/>
            <person name="Tice H."/>
            <person name="Bruce D."/>
            <person name="Goodwin L."/>
            <person name="Pitluck S."/>
            <person name="Kyrpides N."/>
            <person name="Mavromatis K."/>
            <person name="Ivanova N."/>
            <person name="Mikhailova N."/>
            <person name="LaButti K.M."/>
            <person name="Clum A."/>
            <person name="Sun H.I."/>
            <person name="Brettin T."/>
            <person name="Detter J.C."/>
            <person name="Han C."/>
            <person name="Larimer F."/>
            <person name="Land M."/>
            <person name="Hauser L."/>
            <person name="Markowitz V."/>
            <person name="Cheng J.F."/>
            <person name="Hugenholtz P."/>
            <person name="Woyke T."/>
            <person name="Wu D."/>
            <person name="Steenblock K."/>
            <person name="Schneider S."/>
            <person name="Pukall R."/>
            <person name="Goeker M."/>
            <person name="Klenk H.P."/>
            <person name="Eisen J.A."/>
        </authorList>
    </citation>
    <scope>NUCLEOTIDE SEQUENCE [LARGE SCALE GENOMIC DNA]</scope>
    <source>
        <strain evidence="9">ATCC 49802 / DSM 20745 / S 6022</strain>
    </source>
</reference>
<dbReference type="Gene3D" id="3.30.43.10">
    <property type="entry name" value="Uridine Diphospho-n-acetylenolpyruvylglucosamine Reductase, domain 2"/>
    <property type="match status" value="1"/>
</dbReference>
<reference evidence="8 9" key="2">
    <citation type="journal article" date="2010" name="Stand. Genomic Sci.">
        <title>Complete genome sequence of Desulfohalobium retbaense type strain (HR(100)).</title>
        <authorList>
            <person name="Spring S."/>
            <person name="Nolan M."/>
            <person name="Lapidus A."/>
            <person name="Glavina Del Rio T."/>
            <person name="Copeland A."/>
            <person name="Tice H."/>
            <person name="Cheng J.F."/>
            <person name="Lucas S."/>
            <person name="Land M."/>
            <person name="Chen F."/>
            <person name="Bruce D."/>
            <person name="Goodwin L."/>
            <person name="Pitluck S."/>
            <person name="Ivanova N."/>
            <person name="Mavromatis K."/>
            <person name="Mikhailova N."/>
            <person name="Pati A."/>
            <person name="Chen A."/>
            <person name="Palaniappan K."/>
            <person name="Hauser L."/>
            <person name="Chang Y.J."/>
            <person name="Jeffries C.D."/>
            <person name="Munk C."/>
            <person name="Kiss H."/>
            <person name="Chain P."/>
            <person name="Han C."/>
            <person name="Brettin T."/>
            <person name="Detter J.C."/>
            <person name="Schuler E."/>
            <person name="Goker M."/>
            <person name="Rohde M."/>
            <person name="Bristow J."/>
            <person name="Eisen J.A."/>
            <person name="Markowitz V."/>
            <person name="Hugenholtz P."/>
            <person name="Kyrpides N.C."/>
            <person name="Klenk H.P."/>
        </authorList>
    </citation>
    <scope>NUCLEOTIDE SEQUENCE [LARGE SCALE GENOMIC DNA]</scope>
    <source>
        <strain evidence="9">ATCC 49802 / DSM 20745 / S 6022</strain>
    </source>
</reference>
<evidence type="ECO:0000256" key="2">
    <source>
        <dbReference type="ARBA" id="ARBA00005466"/>
    </source>
</evidence>
<dbReference type="InterPro" id="IPR006094">
    <property type="entry name" value="Oxid_FAD_bind_N"/>
</dbReference>
<dbReference type="InterPro" id="IPR006093">
    <property type="entry name" value="Oxy_OxRdtase_FAD_BS"/>
</dbReference>
<name>D1C4B4_SPHTD</name>
<keyword evidence="3" id="KW-0285">Flavoprotein</keyword>
<evidence type="ECO:0000256" key="4">
    <source>
        <dbReference type="ARBA" id="ARBA00022827"/>
    </source>
</evidence>
<evidence type="ECO:0000256" key="5">
    <source>
        <dbReference type="ARBA" id="ARBA00023002"/>
    </source>
</evidence>
<dbReference type="GO" id="GO:0016491">
    <property type="term" value="F:oxidoreductase activity"/>
    <property type="evidence" value="ECO:0007669"/>
    <property type="project" value="UniProtKB-KW"/>
</dbReference>
<dbReference type="FunCoup" id="D1C4B4">
    <property type="interactions" value="76"/>
</dbReference>
<dbReference type="Gene3D" id="3.30.465.10">
    <property type="match status" value="1"/>
</dbReference>
<evidence type="ECO:0000256" key="1">
    <source>
        <dbReference type="ARBA" id="ARBA00001974"/>
    </source>
</evidence>
<keyword evidence="9" id="KW-1185">Reference proteome</keyword>
<dbReference type="KEGG" id="sti:Sthe_1647"/>
<dbReference type="EMBL" id="CP001823">
    <property type="protein sequence ID" value="ACZ39081.1"/>
    <property type="molecule type" value="Genomic_DNA"/>
</dbReference>
<dbReference type="STRING" id="479434.Sthe_1647"/>
<dbReference type="InterPro" id="IPR016167">
    <property type="entry name" value="FAD-bd_PCMH_sub1"/>
</dbReference>
<evidence type="ECO:0000313" key="8">
    <source>
        <dbReference type="EMBL" id="ACZ39081.1"/>
    </source>
</evidence>
<dbReference type="SUPFAM" id="SSF55103">
    <property type="entry name" value="FAD-linked oxidases, C-terminal domain"/>
    <property type="match status" value="1"/>
</dbReference>
<dbReference type="Pfam" id="PF01565">
    <property type="entry name" value="FAD_binding_4"/>
    <property type="match status" value="1"/>
</dbReference>
<evidence type="ECO:0000313" key="9">
    <source>
        <dbReference type="Proteomes" id="UP000002027"/>
    </source>
</evidence>
<protein>
    <submittedName>
        <fullName evidence="8">FAD linked oxidase domain protein</fullName>
    </submittedName>
</protein>
<feature type="region of interest" description="Disordered" evidence="6">
    <location>
        <begin position="1"/>
        <end position="21"/>
    </location>
</feature>
<comment type="similarity">
    <text evidence="2">Belongs to the oxygen-dependent FAD-linked oxidoreductase family.</text>
</comment>
<evidence type="ECO:0000256" key="3">
    <source>
        <dbReference type="ARBA" id="ARBA00022630"/>
    </source>
</evidence>
<proteinExistence type="inferred from homology"/>
<dbReference type="InterPro" id="IPR016164">
    <property type="entry name" value="FAD-linked_Oxase-like_C"/>
</dbReference>
<keyword evidence="5" id="KW-0560">Oxidoreductase</keyword>
<dbReference type="PANTHER" id="PTHR42973:SF39">
    <property type="entry name" value="FAD-BINDING PCMH-TYPE DOMAIN-CONTAINING PROTEIN"/>
    <property type="match status" value="1"/>
</dbReference>
<dbReference type="GO" id="GO:0071949">
    <property type="term" value="F:FAD binding"/>
    <property type="evidence" value="ECO:0007669"/>
    <property type="project" value="InterPro"/>
</dbReference>